<feature type="transmembrane region" description="Helical" evidence="1">
    <location>
        <begin position="622"/>
        <end position="642"/>
    </location>
</feature>
<organism evidence="3 4">
    <name type="scientific">Rosistilla oblonga</name>
    <dbReference type="NCBI Taxonomy" id="2527990"/>
    <lineage>
        <taxon>Bacteria</taxon>
        <taxon>Pseudomonadati</taxon>
        <taxon>Planctomycetota</taxon>
        <taxon>Planctomycetia</taxon>
        <taxon>Pirellulales</taxon>
        <taxon>Pirellulaceae</taxon>
        <taxon>Rosistilla</taxon>
    </lineage>
</organism>
<feature type="transmembrane region" description="Helical" evidence="1">
    <location>
        <begin position="596"/>
        <end position="615"/>
    </location>
</feature>
<keyword evidence="1" id="KW-0812">Transmembrane</keyword>
<evidence type="ECO:0000256" key="1">
    <source>
        <dbReference type="SAM" id="Phobius"/>
    </source>
</evidence>
<protein>
    <submittedName>
        <fullName evidence="3">Sialic acid TRAP transporter permease protein SiaT</fullName>
    </submittedName>
</protein>
<feature type="domain" description="TRAP C4-dicarboxylate transport system permease DctM subunit" evidence="2">
    <location>
        <begin position="123"/>
        <end position="413"/>
    </location>
</feature>
<feature type="transmembrane region" description="Helical" evidence="1">
    <location>
        <begin position="135"/>
        <end position="152"/>
    </location>
</feature>
<feature type="transmembrane region" description="Helical" evidence="1">
    <location>
        <begin position="109"/>
        <end position="128"/>
    </location>
</feature>
<accession>A0A518IZH1</accession>
<feature type="transmembrane region" description="Helical" evidence="1">
    <location>
        <begin position="538"/>
        <end position="565"/>
    </location>
</feature>
<dbReference type="AlphaFoldDB" id="A0A518IZH1"/>
<feature type="transmembrane region" description="Helical" evidence="1">
    <location>
        <begin position="360"/>
        <end position="378"/>
    </location>
</feature>
<gene>
    <name evidence="3" type="primary">siaT</name>
    <name evidence="3" type="ORF">Mal33_45160</name>
</gene>
<feature type="transmembrane region" description="Helical" evidence="1">
    <location>
        <begin position="190"/>
        <end position="212"/>
    </location>
</feature>
<keyword evidence="1" id="KW-1133">Transmembrane helix</keyword>
<feature type="transmembrane region" description="Helical" evidence="1">
    <location>
        <begin position="41"/>
        <end position="59"/>
    </location>
</feature>
<feature type="domain" description="TRAP C4-dicarboxylate transport system permease DctM subunit" evidence="2">
    <location>
        <begin position="487"/>
        <end position="645"/>
    </location>
</feature>
<evidence type="ECO:0000313" key="4">
    <source>
        <dbReference type="Proteomes" id="UP000316770"/>
    </source>
</evidence>
<dbReference type="PANTHER" id="PTHR43849">
    <property type="entry name" value="BLL3936 PROTEIN"/>
    <property type="match status" value="1"/>
</dbReference>
<feature type="transmembrane region" description="Helical" evidence="1">
    <location>
        <begin position="412"/>
        <end position="435"/>
    </location>
</feature>
<reference evidence="3 4" key="1">
    <citation type="submission" date="2019-02" db="EMBL/GenBank/DDBJ databases">
        <title>Deep-cultivation of Planctomycetes and their phenomic and genomic characterization uncovers novel biology.</title>
        <authorList>
            <person name="Wiegand S."/>
            <person name="Jogler M."/>
            <person name="Boedeker C."/>
            <person name="Pinto D."/>
            <person name="Vollmers J."/>
            <person name="Rivas-Marin E."/>
            <person name="Kohn T."/>
            <person name="Peeters S.H."/>
            <person name="Heuer A."/>
            <person name="Rast P."/>
            <person name="Oberbeckmann S."/>
            <person name="Bunk B."/>
            <person name="Jeske O."/>
            <person name="Meyerdierks A."/>
            <person name="Storesund J.E."/>
            <person name="Kallscheuer N."/>
            <person name="Luecker S."/>
            <person name="Lage O.M."/>
            <person name="Pohl T."/>
            <person name="Merkel B.J."/>
            <person name="Hornburger P."/>
            <person name="Mueller R.-W."/>
            <person name="Bruemmer F."/>
            <person name="Labrenz M."/>
            <person name="Spormann A.M."/>
            <person name="Op den Camp H."/>
            <person name="Overmann J."/>
            <person name="Amann R."/>
            <person name="Jetten M.S.M."/>
            <person name="Mascher T."/>
            <person name="Medema M.H."/>
            <person name="Devos D.P."/>
            <person name="Kaster A.-K."/>
            <person name="Ovreas L."/>
            <person name="Rohde M."/>
            <person name="Galperin M.Y."/>
            <person name="Jogler C."/>
        </authorList>
    </citation>
    <scope>NUCLEOTIDE SEQUENCE [LARGE SCALE GENOMIC DNA]</scope>
    <source>
        <strain evidence="3 4">Mal33</strain>
    </source>
</reference>
<proteinExistence type="predicted"/>
<keyword evidence="1" id="KW-0472">Membrane</keyword>
<dbReference type="EMBL" id="CP036318">
    <property type="protein sequence ID" value="QDV58493.1"/>
    <property type="molecule type" value="Genomic_DNA"/>
</dbReference>
<dbReference type="Pfam" id="PF06808">
    <property type="entry name" value="DctM"/>
    <property type="match status" value="2"/>
</dbReference>
<dbReference type="Proteomes" id="UP000316770">
    <property type="component" value="Chromosome"/>
</dbReference>
<feature type="transmembrane region" description="Helical" evidence="1">
    <location>
        <begin position="277"/>
        <end position="297"/>
    </location>
</feature>
<dbReference type="InterPro" id="IPR010656">
    <property type="entry name" value="DctM"/>
</dbReference>
<feature type="transmembrane region" description="Helical" evidence="1">
    <location>
        <begin position="384"/>
        <end position="400"/>
    </location>
</feature>
<sequence>MTQEANLLDRTRRFAITALGVFLCLFTLFEVNYNLMQPQSSLAVFVGVGLALCYLTFPLHKRFANVQSMRLIDVVLAIAAAGCCGYVVVQTEPLFESLWSDGISLGNRAGAETTADFVVGLIGLALVLEATRRSIGLIVPLLALFFVAHSYYCYGSLRYDWVAMPDWMLPHAGQNVKDIVSTTFLQSLGVFGPAASVMFKYVFLFVVFGAFLEMSGATQFIIDFATKVFGKIRGGPAMVSVVASGLMGSLSGSAVANAVTTGTFTIPMMRSARFPNYIAGGITAAAASGGALVPPVMGAGAYMMLELVQPQVTFLTIMKAALLPAILYYVSILAVVFLYSRRLGAEGLDTQEVSKKKLSGFEAMVFFGALGTLIGLLIAGFSPFRSVTGALAVILVFATLRKELAISASARWMAFFSFFAVLLLHQATIFVHDSVPSGLQTFMASSWIHPTSGEFSPLLMVGSLLESAIVGMFGLLIFGLIHPAWRPEMTSAMTKSAKNGISLVAASACVGIIIGIVQQTGIATDFSSVIKGVVETNLFLALVGIMVCSLILGMGVPSVVCYLLMATLMGSLLGELGVIPLVAHLFIFYFGMMSMVTPPVALAGYASASIAEAPIMKTSFAAFRFSLVGFTLPFMFVYRPALCLLAPDGQSPTAFAIAHALTAATIGILALAGCIAGYFRNSLSVFERVLMFISAALLLAPITKIGEVRVGLTIDIVGAILFFAVVTINAMRKPTSTSGQLENQIA</sequence>
<feature type="transmembrane region" description="Helical" evidence="1">
    <location>
        <begin position="654"/>
        <end position="678"/>
    </location>
</feature>
<feature type="transmembrane region" description="Helical" evidence="1">
    <location>
        <begin position="317"/>
        <end position="339"/>
    </location>
</feature>
<dbReference type="PANTHER" id="PTHR43849:SF2">
    <property type="entry name" value="BLL3936 PROTEIN"/>
    <property type="match status" value="1"/>
</dbReference>
<feature type="transmembrane region" description="Helical" evidence="1">
    <location>
        <begin position="685"/>
        <end position="702"/>
    </location>
</feature>
<dbReference type="NCBIfam" id="TIGR02123">
    <property type="entry name" value="TRAP_fused"/>
    <property type="match status" value="1"/>
</dbReference>
<feature type="transmembrane region" description="Helical" evidence="1">
    <location>
        <begin position="455"/>
        <end position="481"/>
    </location>
</feature>
<feature type="transmembrane region" description="Helical" evidence="1">
    <location>
        <begin position="708"/>
        <end position="728"/>
    </location>
</feature>
<feature type="transmembrane region" description="Helical" evidence="1">
    <location>
        <begin position="12"/>
        <end position="29"/>
    </location>
</feature>
<evidence type="ECO:0000259" key="2">
    <source>
        <dbReference type="Pfam" id="PF06808"/>
    </source>
</evidence>
<dbReference type="InterPro" id="IPR011853">
    <property type="entry name" value="TRAP_DctM-Dct_fused"/>
</dbReference>
<evidence type="ECO:0000313" key="3">
    <source>
        <dbReference type="EMBL" id="QDV58493.1"/>
    </source>
</evidence>
<dbReference type="RefSeq" id="WP_197452802.1">
    <property type="nucleotide sequence ID" value="NZ_CP036318.1"/>
</dbReference>
<feature type="transmembrane region" description="Helical" evidence="1">
    <location>
        <begin position="71"/>
        <end position="89"/>
    </location>
</feature>
<name>A0A518IZH1_9BACT</name>
<feature type="transmembrane region" description="Helical" evidence="1">
    <location>
        <begin position="501"/>
        <end position="518"/>
    </location>
</feature>
<keyword evidence="4" id="KW-1185">Reference proteome</keyword>